<dbReference type="EMBL" id="QGTS01000006">
    <property type="protein sequence ID" value="PWW09196.1"/>
    <property type="molecule type" value="Genomic_DNA"/>
</dbReference>
<proteinExistence type="predicted"/>
<dbReference type="InterPro" id="IPR009560">
    <property type="entry name" value="DUF1176"/>
</dbReference>
<dbReference type="AlphaFoldDB" id="A0A317Q0Z5"/>
<dbReference type="OrthoDB" id="6183301at2"/>
<sequence>MKGIVPAGLLAMVFFSVPALAQESGVSFSHKNWEVVCDNTLTCRAAGYSPEEGKGGSVLLTREAGAGSAVTGKVMLAEGDDTDSTPPVAQLALWINGQPAGALTATKNDDWQLSQQQTQRLVAAIKGSGKVEFKGGPEPFVLSGDGAYAVLLKMDDVQGRIGTPGALTKKGDKPESSVLAAIPEPVIQQAKTATSPKRALTAPEMAALKPKLLAALGKSEECDLLDDPDEMGDMISSEDKAITLQPVDKSHVLISALCWRAAYNEGYGYWLMDSQLAEKPQLVTTSGTDYSDGVISLGQKGRGMGDCWWSASWVWDGSVFRKSHEGGTGSCRYLRLGGTWDLPLWVAQVKPAQ</sequence>
<evidence type="ECO:0000256" key="1">
    <source>
        <dbReference type="SAM" id="SignalP"/>
    </source>
</evidence>
<keyword evidence="3" id="KW-1185">Reference proteome</keyword>
<reference evidence="2 3" key="1">
    <citation type="submission" date="2018-05" db="EMBL/GenBank/DDBJ databases">
        <title>Genomic Encyclopedia of Type Strains, Phase IV (KMG-IV): sequencing the most valuable type-strain genomes for metagenomic binning, comparative biology and taxonomic classification.</title>
        <authorList>
            <person name="Goeker M."/>
        </authorList>
    </citation>
    <scope>NUCLEOTIDE SEQUENCE [LARGE SCALE GENOMIC DNA]</scope>
    <source>
        <strain evidence="2 3">DSM 19579</strain>
    </source>
</reference>
<dbReference type="RefSeq" id="WP_110025925.1">
    <property type="nucleotide sequence ID" value="NZ_QGTS01000006.1"/>
</dbReference>
<evidence type="ECO:0000313" key="3">
    <source>
        <dbReference type="Proteomes" id="UP000246744"/>
    </source>
</evidence>
<feature type="chain" id="PRO_5016332987" evidence="1">
    <location>
        <begin position="22"/>
        <end position="353"/>
    </location>
</feature>
<accession>A0A317Q0Z5</accession>
<organism evidence="2 3">
    <name type="scientific">Mangrovibacter plantisponsor</name>
    <dbReference type="NCBI Taxonomy" id="451513"/>
    <lineage>
        <taxon>Bacteria</taxon>
        <taxon>Pseudomonadati</taxon>
        <taxon>Pseudomonadota</taxon>
        <taxon>Gammaproteobacteria</taxon>
        <taxon>Enterobacterales</taxon>
        <taxon>Enterobacteriaceae</taxon>
        <taxon>Mangrovibacter</taxon>
    </lineage>
</organism>
<gene>
    <name evidence="2" type="ORF">DES37_106320</name>
</gene>
<protein>
    <submittedName>
        <fullName evidence="2">Uncharacterized protein DUF1176</fullName>
    </submittedName>
</protein>
<dbReference type="Proteomes" id="UP000246744">
    <property type="component" value="Unassembled WGS sequence"/>
</dbReference>
<evidence type="ECO:0000313" key="2">
    <source>
        <dbReference type="EMBL" id="PWW09196.1"/>
    </source>
</evidence>
<dbReference type="Pfam" id="PF06674">
    <property type="entry name" value="DUF1176"/>
    <property type="match status" value="1"/>
</dbReference>
<name>A0A317Q0Z5_9ENTR</name>
<comment type="caution">
    <text evidence="2">The sequence shown here is derived from an EMBL/GenBank/DDBJ whole genome shotgun (WGS) entry which is preliminary data.</text>
</comment>
<feature type="signal peptide" evidence="1">
    <location>
        <begin position="1"/>
        <end position="21"/>
    </location>
</feature>
<keyword evidence="1" id="KW-0732">Signal</keyword>